<reference evidence="2 3" key="1">
    <citation type="submission" date="2020-05" db="EMBL/GenBank/DDBJ databases">
        <title>Identification and distribution of gene clusters putatively required for synthesis of sphingolipid metabolism inhibitors in phylogenetically diverse species of the filamentous fungus Fusarium.</title>
        <authorList>
            <person name="Kim H.-S."/>
            <person name="Busman M."/>
            <person name="Brown D.W."/>
            <person name="Divon H."/>
            <person name="Uhlig S."/>
            <person name="Proctor R.H."/>
        </authorList>
    </citation>
    <scope>NUCLEOTIDE SEQUENCE [LARGE SCALE GENOMIC DNA]</scope>
    <source>
        <strain evidence="2 3">NRRL 20693</strain>
    </source>
</reference>
<keyword evidence="3" id="KW-1185">Reference proteome</keyword>
<dbReference type="OrthoDB" id="10067394at2759"/>
<name>A0A8H5WYX2_FUSHE</name>
<evidence type="ECO:0000313" key="2">
    <source>
        <dbReference type="EMBL" id="KAF5680807.1"/>
    </source>
</evidence>
<protein>
    <submittedName>
        <fullName evidence="2">C6 transcription factor</fullName>
    </submittedName>
</protein>
<comment type="caution">
    <text evidence="2">The sequence shown here is derived from an EMBL/GenBank/DDBJ whole genome shotgun (WGS) entry which is preliminary data.</text>
</comment>
<gene>
    <name evidence="2" type="ORF">FHETE_195</name>
</gene>
<dbReference type="PANTHER" id="PTHR47431">
    <property type="entry name" value="ZN(II)2CYS6 TRANSCRIPTION FACTOR (EUROFUNG)-RELATED"/>
    <property type="match status" value="1"/>
</dbReference>
<dbReference type="CDD" id="cd12148">
    <property type="entry name" value="fungal_TF_MHR"/>
    <property type="match status" value="1"/>
</dbReference>
<proteinExistence type="predicted"/>
<dbReference type="AlphaFoldDB" id="A0A8H5WYX2"/>
<dbReference type="Proteomes" id="UP000567885">
    <property type="component" value="Unassembled WGS sequence"/>
</dbReference>
<accession>A0A8H5WYX2</accession>
<feature type="region of interest" description="Disordered" evidence="1">
    <location>
        <begin position="1"/>
        <end position="28"/>
    </location>
</feature>
<sequence length="350" mass="39197">MADSSPDDISAQAELKTGQKRAGAERSNARQRASLACVPCRSKHVKHPVSLYYANFHVAHSWLPPRGILQTCYDAKPDDLRFLMAVVSYIGSLYSESGGNPTLRQQAYSMFNKELPPTIWSVQALLSLSVAAFGQLDDYGPIFERACQLALNIQLQHKRTADGYKDPVLAESCRRTYWGLYIHRSLLAIPANQLHSLLFPVVTSSGTELPCEEWEYETGNIPVSVSLEEYNLSDPSRDFSSWAYFIDIIRIRDRSVAPSLQGLGKAELFLNTANQQIDSWRLRLKNWKRDRVDDDGMVDTILYHALGVSFSQPEKIWRVLAHVEGSLGKDAPKAMGFGEAEDTSAFYGSD</sequence>
<organism evidence="2 3">
    <name type="scientific">Fusarium heterosporum</name>
    <dbReference type="NCBI Taxonomy" id="42747"/>
    <lineage>
        <taxon>Eukaryota</taxon>
        <taxon>Fungi</taxon>
        <taxon>Dikarya</taxon>
        <taxon>Ascomycota</taxon>
        <taxon>Pezizomycotina</taxon>
        <taxon>Sordariomycetes</taxon>
        <taxon>Hypocreomycetidae</taxon>
        <taxon>Hypocreales</taxon>
        <taxon>Nectriaceae</taxon>
        <taxon>Fusarium</taxon>
        <taxon>Fusarium heterosporum species complex</taxon>
    </lineage>
</organism>
<evidence type="ECO:0000256" key="1">
    <source>
        <dbReference type="SAM" id="MobiDB-lite"/>
    </source>
</evidence>
<evidence type="ECO:0000313" key="3">
    <source>
        <dbReference type="Proteomes" id="UP000567885"/>
    </source>
</evidence>
<dbReference type="EMBL" id="JAAGWQ010000003">
    <property type="protein sequence ID" value="KAF5680807.1"/>
    <property type="molecule type" value="Genomic_DNA"/>
</dbReference>
<dbReference type="PANTHER" id="PTHR47431:SF1">
    <property type="entry name" value="ZN(II)2CYS6 TRANSCRIPTION FACTOR (EUROFUNG)"/>
    <property type="match status" value="1"/>
</dbReference>